<dbReference type="PANTHER" id="PTHR34796:SF1">
    <property type="entry name" value="EXPRESSED PROTEIN"/>
    <property type="match status" value="1"/>
</dbReference>
<dbReference type="RefSeq" id="WP_115993044.1">
    <property type="nucleotide sequence ID" value="NZ_QRDY01000006.1"/>
</dbReference>
<accession>A0A3D9IF61</accession>
<sequence length="185" mass="21076">MIFSPYPDAYIHYLAEYNGSRDYFECHEIMEEYWKEHPDSDFTTCWLVLIRISVCLYHARRGNWKGAAKLMGKAATEADASQFDRLGLDGERLAEQIRAATREWNSPNASYADIELPITDALLLEAAKARCSELGYAWGIHGLEAGDEVIHRHKTRDRSDVVLARAESAKRKALRRGTPDDGSRR</sequence>
<dbReference type="EMBL" id="QRDY01000006">
    <property type="protein sequence ID" value="RED60331.1"/>
    <property type="molecule type" value="Genomic_DNA"/>
</dbReference>
<dbReference type="InterPro" id="IPR023203">
    <property type="entry name" value="TTHA0068_sf"/>
</dbReference>
<dbReference type="AlphaFoldDB" id="A0A3D9IF61"/>
<evidence type="ECO:0008006" key="3">
    <source>
        <dbReference type="Google" id="ProtNLM"/>
    </source>
</evidence>
<reference evidence="1 2" key="1">
    <citation type="submission" date="2018-07" db="EMBL/GenBank/DDBJ databases">
        <title>Genomic Encyclopedia of Type Strains, Phase III (KMG-III): the genomes of soil and plant-associated and newly described type strains.</title>
        <authorList>
            <person name="Whitman W."/>
        </authorList>
    </citation>
    <scope>NUCLEOTIDE SEQUENCE [LARGE SCALE GENOMIC DNA]</scope>
    <source>
        <strain evidence="1 2">CECT 8236</strain>
    </source>
</reference>
<gene>
    <name evidence="1" type="ORF">DFP95_106120</name>
</gene>
<proteinExistence type="predicted"/>
<organism evidence="1 2">
    <name type="scientific">Cohnella lupini</name>
    <dbReference type="NCBI Taxonomy" id="1294267"/>
    <lineage>
        <taxon>Bacteria</taxon>
        <taxon>Bacillati</taxon>
        <taxon>Bacillota</taxon>
        <taxon>Bacilli</taxon>
        <taxon>Bacillales</taxon>
        <taxon>Paenibacillaceae</taxon>
        <taxon>Cohnella</taxon>
    </lineage>
</organism>
<dbReference type="Gene3D" id="1.10.3450.10">
    <property type="entry name" value="TTHA0068-like"/>
    <property type="match status" value="1"/>
</dbReference>
<dbReference type="InterPro" id="IPR005500">
    <property type="entry name" value="DUF309"/>
</dbReference>
<protein>
    <recommendedName>
        <fullName evidence="3">DUF309 domain-containing protein</fullName>
    </recommendedName>
</protein>
<keyword evidence="2" id="KW-1185">Reference proteome</keyword>
<evidence type="ECO:0000313" key="2">
    <source>
        <dbReference type="Proteomes" id="UP000256869"/>
    </source>
</evidence>
<dbReference type="PANTHER" id="PTHR34796">
    <property type="entry name" value="EXPRESSED PROTEIN"/>
    <property type="match status" value="1"/>
</dbReference>
<dbReference type="SUPFAM" id="SSF140663">
    <property type="entry name" value="TTHA0068-like"/>
    <property type="match status" value="1"/>
</dbReference>
<comment type="caution">
    <text evidence="1">The sequence shown here is derived from an EMBL/GenBank/DDBJ whole genome shotgun (WGS) entry which is preliminary data.</text>
</comment>
<evidence type="ECO:0000313" key="1">
    <source>
        <dbReference type="EMBL" id="RED60331.1"/>
    </source>
</evidence>
<dbReference type="OrthoDB" id="165483at2"/>
<name>A0A3D9IF61_9BACL</name>
<dbReference type="Pfam" id="PF03745">
    <property type="entry name" value="DUF309"/>
    <property type="match status" value="1"/>
</dbReference>
<dbReference type="Proteomes" id="UP000256869">
    <property type="component" value="Unassembled WGS sequence"/>
</dbReference>